<comment type="caution">
    <text evidence="1">The sequence shown here is derived from an EMBL/GenBank/DDBJ whole genome shotgun (WGS) entry which is preliminary data.</text>
</comment>
<keyword evidence="2" id="KW-1185">Reference proteome</keyword>
<reference evidence="1" key="2">
    <citation type="submission" date="2020-09" db="EMBL/GenBank/DDBJ databases">
        <authorList>
            <person name="Wu Z."/>
        </authorList>
    </citation>
    <scope>NUCLEOTIDE SEQUENCE</scope>
    <source>
        <strain evidence="1">SC17</strain>
    </source>
</reference>
<dbReference type="SUPFAM" id="SSF55144">
    <property type="entry name" value="LigT-like"/>
    <property type="match status" value="1"/>
</dbReference>
<gene>
    <name evidence="1" type="ORF">ICJ84_08570</name>
</gene>
<name>A0A8J6UK90_9FLAO</name>
<dbReference type="InterPro" id="IPR009097">
    <property type="entry name" value="Cyclic_Pdiesterase"/>
</dbReference>
<sequence>MDIKTYNLRIVPPSPVYDEVLAFKKTFIETFGDEPYSKSKPHVTLGFFKMDTAYETYLIKYLSALSLFKVFQMKIQGFDTFTSSKA</sequence>
<reference evidence="1" key="1">
    <citation type="journal article" date="2013" name="Int. J. Syst. Evol. Microbiol.">
        <title>Aestuariibaculum suncheonense gen. nov., sp. nov., a marine bacterium of the family Flavobacteriaceae isolated from a tidal flat and emended descriptions of the genera Gaetbulibacter and Tamlana.</title>
        <authorList>
            <person name="Jeong S.H."/>
            <person name="Park M.S."/>
            <person name="Jin H.M."/>
            <person name="Lee K."/>
            <person name="Park W."/>
            <person name="Jeon C.O."/>
        </authorList>
    </citation>
    <scope>NUCLEOTIDE SEQUENCE</scope>
    <source>
        <strain evidence="1">SC17</strain>
    </source>
</reference>
<dbReference type="Gene3D" id="3.90.1140.10">
    <property type="entry name" value="Cyclic phosphodiesterase"/>
    <property type="match status" value="1"/>
</dbReference>
<evidence type="ECO:0008006" key="3">
    <source>
        <dbReference type="Google" id="ProtNLM"/>
    </source>
</evidence>
<protein>
    <recommendedName>
        <fullName evidence="3">2'-5' RNA ligase</fullName>
    </recommendedName>
</protein>
<organism evidence="1 2">
    <name type="scientific">Aestuariibaculum suncheonense</name>
    <dbReference type="NCBI Taxonomy" id="1028745"/>
    <lineage>
        <taxon>Bacteria</taxon>
        <taxon>Pseudomonadati</taxon>
        <taxon>Bacteroidota</taxon>
        <taxon>Flavobacteriia</taxon>
        <taxon>Flavobacteriales</taxon>
        <taxon>Flavobacteriaceae</taxon>
    </lineage>
</organism>
<dbReference type="AlphaFoldDB" id="A0A8J6UK90"/>
<evidence type="ECO:0000313" key="1">
    <source>
        <dbReference type="EMBL" id="MBD0835486.1"/>
    </source>
</evidence>
<proteinExistence type="predicted"/>
<evidence type="ECO:0000313" key="2">
    <source>
        <dbReference type="Proteomes" id="UP000602057"/>
    </source>
</evidence>
<dbReference type="EMBL" id="JACVXC010000003">
    <property type="protein sequence ID" value="MBD0835486.1"/>
    <property type="molecule type" value="Genomic_DNA"/>
</dbReference>
<dbReference type="Proteomes" id="UP000602057">
    <property type="component" value="Unassembled WGS sequence"/>
</dbReference>
<dbReference type="RefSeq" id="WP_188215982.1">
    <property type="nucleotide sequence ID" value="NZ_BAABGH010000005.1"/>
</dbReference>
<accession>A0A8J6UK90</accession>